<dbReference type="Gene3D" id="3.90.180.10">
    <property type="entry name" value="Medium-chain alcohol dehydrogenases, catalytic domain"/>
    <property type="match status" value="1"/>
</dbReference>
<dbReference type="EC" id="1.6.5.5" evidence="3"/>
<feature type="domain" description="Enoyl reductase (ER)" evidence="2">
    <location>
        <begin position="11"/>
        <end position="325"/>
    </location>
</feature>
<organism evidence="3 4">
    <name type="scientific">Limibacillus halophilus</name>
    <dbReference type="NCBI Taxonomy" id="1579333"/>
    <lineage>
        <taxon>Bacteria</taxon>
        <taxon>Pseudomonadati</taxon>
        <taxon>Pseudomonadota</taxon>
        <taxon>Alphaproteobacteria</taxon>
        <taxon>Rhodospirillales</taxon>
        <taxon>Rhodovibrionaceae</taxon>
        <taxon>Limibacillus</taxon>
    </lineage>
</organism>
<dbReference type="Pfam" id="PF08240">
    <property type="entry name" value="ADH_N"/>
    <property type="match status" value="1"/>
</dbReference>
<dbReference type="InterPro" id="IPR051603">
    <property type="entry name" value="Zinc-ADH_QOR/CCCR"/>
</dbReference>
<dbReference type="Gene3D" id="3.40.50.720">
    <property type="entry name" value="NAD(P)-binding Rossmann-like Domain"/>
    <property type="match status" value="1"/>
</dbReference>
<dbReference type="PANTHER" id="PTHR44154">
    <property type="entry name" value="QUINONE OXIDOREDUCTASE"/>
    <property type="match status" value="1"/>
</dbReference>
<proteinExistence type="predicted"/>
<dbReference type="InterPro" id="IPR020843">
    <property type="entry name" value="ER"/>
</dbReference>
<dbReference type="SUPFAM" id="SSF51735">
    <property type="entry name" value="NAD(P)-binding Rossmann-fold domains"/>
    <property type="match status" value="1"/>
</dbReference>
<dbReference type="CDD" id="cd08253">
    <property type="entry name" value="zeta_crystallin"/>
    <property type="match status" value="1"/>
</dbReference>
<dbReference type="InterPro" id="IPR036291">
    <property type="entry name" value="NAD(P)-bd_dom_sf"/>
</dbReference>
<gene>
    <name evidence="3" type="ORF">FHR98_003051</name>
</gene>
<dbReference type="PANTHER" id="PTHR44154:SF1">
    <property type="entry name" value="QUINONE OXIDOREDUCTASE"/>
    <property type="match status" value="1"/>
</dbReference>
<dbReference type="GO" id="GO:0003960">
    <property type="term" value="F:quinone reductase (NADPH) activity"/>
    <property type="evidence" value="ECO:0007669"/>
    <property type="project" value="UniProtKB-EC"/>
</dbReference>
<dbReference type="RefSeq" id="WP_183417566.1">
    <property type="nucleotide sequence ID" value="NZ_JACHXA010000010.1"/>
</dbReference>
<evidence type="ECO:0000313" key="4">
    <source>
        <dbReference type="Proteomes" id="UP000581135"/>
    </source>
</evidence>
<dbReference type="Pfam" id="PF00107">
    <property type="entry name" value="ADH_zinc_N"/>
    <property type="match status" value="1"/>
</dbReference>
<keyword evidence="3" id="KW-0560">Oxidoreductase</keyword>
<dbReference type="InterPro" id="IPR013154">
    <property type="entry name" value="ADH-like_N"/>
</dbReference>
<dbReference type="Proteomes" id="UP000581135">
    <property type="component" value="Unassembled WGS sequence"/>
</dbReference>
<dbReference type="InterPro" id="IPR011032">
    <property type="entry name" value="GroES-like_sf"/>
</dbReference>
<dbReference type="SUPFAM" id="SSF50129">
    <property type="entry name" value="GroES-like"/>
    <property type="match status" value="1"/>
</dbReference>
<dbReference type="SMART" id="SM00829">
    <property type="entry name" value="PKS_ER"/>
    <property type="match status" value="1"/>
</dbReference>
<evidence type="ECO:0000256" key="1">
    <source>
        <dbReference type="ARBA" id="ARBA00022857"/>
    </source>
</evidence>
<keyword evidence="1" id="KW-0521">NADP</keyword>
<dbReference type="InterPro" id="IPR013149">
    <property type="entry name" value="ADH-like_C"/>
</dbReference>
<accession>A0A839SVA9</accession>
<evidence type="ECO:0000259" key="2">
    <source>
        <dbReference type="SMART" id="SM00829"/>
    </source>
</evidence>
<protein>
    <submittedName>
        <fullName evidence="3">NADPH2:quinone reductase</fullName>
        <ecNumber evidence="3">1.6.5.5</ecNumber>
    </submittedName>
</protein>
<dbReference type="EMBL" id="JACHXA010000010">
    <property type="protein sequence ID" value="MBB3066741.1"/>
    <property type="molecule type" value="Genomic_DNA"/>
</dbReference>
<keyword evidence="4" id="KW-1185">Reference proteome</keyword>
<evidence type="ECO:0000313" key="3">
    <source>
        <dbReference type="EMBL" id="MBB3066741.1"/>
    </source>
</evidence>
<name>A0A839SVA9_9PROT</name>
<comment type="caution">
    <text evidence="3">The sequence shown here is derived from an EMBL/GenBank/DDBJ whole genome shotgun (WGS) entry which is preliminary data.</text>
</comment>
<reference evidence="3 4" key="1">
    <citation type="submission" date="2020-08" db="EMBL/GenBank/DDBJ databases">
        <title>Genomic Encyclopedia of Type Strains, Phase III (KMG-III): the genomes of soil and plant-associated and newly described type strains.</title>
        <authorList>
            <person name="Whitman W."/>
        </authorList>
    </citation>
    <scope>NUCLEOTIDE SEQUENCE [LARGE SCALE GENOMIC DNA]</scope>
    <source>
        <strain evidence="3 4">CECT 8803</strain>
    </source>
</reference>
<sequence>MKAAFYDSQGSAASVLTVAELETPKPRDGEVLVRLRASGVNPSDVKLRSGARPGGMPFPRIVPHSDGAGVIEAVGRGVDGARIGQRVWIWNGQWQRPFGTAAEYIALPAIQAVPLPDNTAFEAGACFGIPALTAQRTVFADGPVEGQTVLVTGGAGSVARYAIQMAKLGGAQVITTVSGPEKAAHARSAGADHILNYRDEDVATAVMDITNGRGVERIVELEFGANLETTAKVIAPNGVIAAYGSAANMNPTFPFADFLFKDVTLRIVLVYRLTPAARRQGIEDLTRWLLDGRLTHAVARTFTLDDCAKAHELVESAGKLGSVVVTL</sequence>
<dbReference type="AlphaFoldDB" id="A0A839SVA9"/>